<accession>A0A3N5AD75</accession>
<gene>
    <name evidence="1" type="ORF">EDD75_1959</name>
</gene>
<keyword evidence="1" id="KW-0808">Transferase</keyword>
<dbReference type="GO" id="GO:0016740">
    <property type="term" value="F:transferase activity"/>
    <property type="evidence" value="ECO:0007669"/>
    <property type="project" value="UniProtKB-KW"/>
</dbReference>
<keyword evidence="2" id="KW-1185">Reference proteome</keyword>
<name>A0A3N5AD75_9THEO</name>
<evidence type="ECO:0000313" key="1">
    <source>
        <dbReference type="EMBL" id="RPF42846.1"/>
    </source>
</evidence>
<dbReference type="InterPro" id="IPR029044">
    <property type="entry name" value="Nucleotide-diphossugar_trans"/>
</dbReference>
<reference evidence="1 2" key="1">
    <citation type="submission" date="2018-11" db="EMBL/GenBank/DDBJ databases">
        <title>Genomic Encyclopedia of Type Strains, Phase IV (KMG-IV): sequencing the most valuable type-strain genomes for metagenomic binning, comparative biology and taxonomic classification.</title>
        <authorList>
            <person name="Goeker M."/>
        </authorList>
    </citation>
    <scope>NUCLEOTIDE SEQUENCE [LARGE SCALE GENOMIC DNA]</scope>
    <source>
        <strain evidence="1 2">DSM 102936</strain>
    </source>
</reference>
<organism evidence="1 2">
    <name type="scientific">Thermodesulfitimonas autotrophica</name>
    <dbReference type="NCBI Taxonomy" id="1894989"/>
    <lineage>
        <taxon>Bacteria</taxon>
        <taxon>Bacillati</taxon>
        <taxon>Bacillota</taxon>
        <taxon>Clostridia</taxon>
        <taxon>Thermoanaerobacterales</taxon>
        <taxon>Thermoanaerobacteraceae</taxon>
        <taxon>Thermodesulfitimonas</taxon>
    </lineage>
</organism>
<dbReference type="Proteomes" id="UP000282654">
    <property type="component" value="Unassembled WGS sequence"/>
</dbReference>
<proteinExistence type="predicted"/>
<evidence type="ECO:0000313" key="2">
    <source>
        <dbReference type="Proteomes" id="UP000282654"/>
    </source>
</evidence>
<protein>
    <submittedName>
        <fullName evidence="1">Glycosyltransferase involved in cell wall biosynthesis</fullName>
    </submittedName>
</protein>
<dbReference type="AlphaFoldDB" id="A0A3N5AD75"/>
<dbReference type="EMBL" id="RKRE01000003">
    <property type="protein sequence ID" value="RPF42846.1"/>
    <property type="molecule type" value="Genomic_DNA"/>
</dbReference>
<dbReference type="Gene3D" id="3.90.550.10">
    <property type="entry name" value="Spore Coat Polysaccharide Biosynthesis Protein SpsA, Chain A"/>
    <property type="match status" value="1"/>
</dbReference>
<dbReference type="PANTHER" id="PTHR43630">
    <property type="entry name" value="POLY-BETA-1,6-N-ACETYL-D-GLUCOSAMINE SYNTHASE"/>
    <property type="match status" value="1"/>
</dbReference>
<dbReference type="PANTHER" id="PTHR43630:SF2">
    <property type="entry name" value="GLYCOSYLTRANSFERASE"/>
    <property type="match status" value="1"/>
</dbReference>
<dbReference type="Pfam" id="PF13704">
    <property type="entry name" value="Glyco_tranf_2_4"/>
    <property type="match status" value="1"/>
</dbReference>
<comment type="caution">
    <text evidence="1">The sequence shown here is derived from an EMBL/GenBank/DDBJ whole genome shotgun (WGS) entry which is preliminary data.</text>
</comment>
<dbReference type="SUPFAM" id="SSF53448">
    <property type="entry name" value="Nucleotide-diphospho-sugar transferases"/>
    <property type="match status" value="1"/>
</dbReference>
<sequence>MGEDRHFCLRAVAHGYELFVDTCCPAFHFYRETDLPEALDYMHQNGIVTGDDRFGEWHRVLDCARRALIFRGSTGCYAADPEVGLGCFDGALQELVREERAGLLEEVRRGKYVAFTEVPEMSLGAADGTTATVRAKVKSFGILGERNFITEQAATVKLAKKGGEWRVTDLDFKPAPRREAPRCFPWGQRVAKATGNRITLAMVVRNEADRFLRLVLEQAREIVDDAVVIDDGSTDTTPEVVREVLQGLPLKLIRSEGSLFARNEAALRRMLWEETVKTGPDWILCLDADELFEAEAAPVLRRMVNQADFDYYAFRLYDFWTPEDYREEPLWSAHFRYFVLLVRYQPFFPYTWSQNPLHCGRFPANVTLLPGIQSALRVKHLGWMRPADRLSKYLRYRQLDPEGVWGIKEQYETILDAFPRLVRWRE</sequence>